<dbReference type="Pfam" id="PF19305">
    <property type="entry name" value="MmgE_PrpD_C"/>
    <property type="match status" value="1"/>
</dbReference>
<feature type="non-terminal residue" evidence="4">
    <location>
        <position position="1"/>
    </location>
</feature>
<dbReference type="PANTHER" id="PTHR16943">
    <property type="entry name" value="2-METHYLCITRATE DEHYDRATASE-RELATED"/>
    <property type="match status" value="1"/>
</dbReference>
<evidence type="ECO:0000256" key="1">
    <source>
        <dbReference type="ARBA" id="ARBA00006174"/>
    </source>
</evidence>
<protein>
    <recommendedName>
        <fullName evidence="5">MmgE/PrpD family protein</fullName>
    </recommendedName>
</protein>
<gene>
    <name evidence="4" type="ORF">S01H1_35658</name>
</gene>
<accession>X0VK77</accession>
<dbReference type="InterPro" id="IPR005656">
    <property type="entry name" value="MmgE_PrpD"/>
</dbReference>
<dbReference type="EMBL" id="BARS01022287">
    <property type="protein sequence ID" value="GAG12903.1"/>
    <property type="molecule type" value="Genomic_DNA"/>
</dbReference>
<name>X0VK77_9ZZZZ</name>
<evidence type="ECO:0000259" key="2">
    <source>
        <dbReference type="Pfam" id="PF03972"/>
    </source>
</evidence>
<reference evidence="4" key="1">
    <citation type="journal article" date="2014" name="Front. Microbiol.">
        <title>High frequency of phylogenetically diverse reductive dehalogenase-homologous genes in deep subseafloor sedimentary metagenomes.</title>
        <authorList>
            <person name="Kawai M."/>
            <person name="Futagami T."/>
            <person name="Toyoda A."/>
            <person name="Takaki Y."/>
            <person name="Nishi S."/>
            <person name="Hori S."/>
            <person name="Arai W."/>
            <person name="Tsubouchi T."/>
            <person name="Morono Y."/>
            <person name="Uchiyama I."/>
            <person name="Ito T."/>
            <person name="Fujiyama A."/>
            <person name="Inagaki F."/>
            <person name="Takami H."/>
        </authorList>
    </citation>
    <scope>NUCLEOTIDE SEQUENCE</scope>
    <source>
        <strain evidence="4">Expedition CK06-06</strain>
    </source>
</reference>
<dbReference type="GO" id="GO:0016829">
    <property type="term" value="F:lyase activity"/>
    <property type="evidence" value="ECO:0007669"/>
    <property type="project" value="InterPro"/>
</dbReference>
<proteinExistence type="inferred from homology"/>
<dbReference type="PANTHER" id="PTHR16943:SF8">
    <property type="entry name" value="2-METHYLCITRATE DEHYDRATASE"/>
    <property type="match status" value="1"/>
</dbReference>
<organism evidence="4">
    <name type="scientific">marine sediment metagenome</name>
    <dbReference type="NCBI Taxonomy" id="412755"/>
    <lineage>
        <taxon>unclassified sequences</taxon>
        <taxon>metagenomes</taxon>
        <taxon>ecological metagenomes</taxon>
    </lineage>
</organism>
<dbReference type="Gene3D" id="1.10.4100.10">
    <property type="entry name" value="2-methylcitrate dehydratase PrpD"/>
    <property type="match status" value="1"/>
</dbReference>
<comment type="caution">
    <text evidence="4">The sequence shown here is derived from an EMBL/GenBank/DDBJ whole genome shotgun (WGS) entry which is preliminary data.</text>
</comment>
<dbReference type="AlphaFoldDB" id="X0VK77"/>
<dbReference type="InterPro" id="IPR045337">
    <property type="entry name" value="MmgE_PrpD_C"/>
</dbReference>
<comment type="similarity">
    <text evidence="1">Belongs to the PrpD family.</text>
</comment>
<dbReference type="InterPro" id="IPR042183">
    <property type="entry name" value="MmgE/PrpD_sf_1"/>
</dbReference>
<dbReference type="InterPro" id="IPR045336">
    <property type="entry name" value="MmgE_PrpD_N"/>
</dbReference>
<sequence>AGYRKGPLSKIMIPYLLQMGGKEESTILGVNKKVPSVNAALANGINAHSMDLDDGHRKALGHPGVSVIPAVLAVGESIGCNGKVLLTAIIVGYEVFIRIGKAVNPYLFSRGFHTTGVCGTLAAASAAAKVLSLNKEETISALGIAGTQCAGLLVVTHSGQMMKPLNAGKAAQNGVLSALISKEGAIGSLKILEGKDGFVQAFSSNCDYALILDDLNKSFELKECYKKFYPSCRHTHAAIDAALYLKKKENIIPENIKEIKVTTYPAALKL</sequence>
<feature type="domain" description="MmgE/PrpD C-terminal" evidence="3">
    <location>
        <begin position="229"/>
        <end position="269"/>
    </location>
</feature>
<dbReference type="InterPro" id="IPR036148">
    <property type="entry name" value="MmgE/PrpD_sf"/>
</dbReference>
<evidence type="ECO:0000259" key="3">
    <source>
        <dbReference type="Pfam" id="PF19305"/>
    </source>
</evidence>
<dbReference type="Pfam" id="PF03972">
    <property type="entry name" value="MmgE_PrpD_N"/>
    <property type="match status" value="1"/>
</dbReference>
<dbReference type="SUPFAM" id="SSF103378">
    <property type="entry name" value="2-methylcitrate dehydratase PrpD"/>
    <property type="match status" value="1"/>
</dbReference>
<evidence type="ECO:0000313" key="4">
    <source>
        <dbReference type="EMBL" id="GAG12903.1"/>
    </source>
</evidence>
<evidence type="ECO:0008006" key="5">
    <source>
        <dbReference type="Google" id="ProtNLM"/>
    </source>
</evidence>
<feature type="non-terminal residue" evidence="4">
    <location>
        <position position="270"/>
    </location>
</feature>
<feature type="domain" description="MmgE/PrpD N-terminal" evidence="2">
    <location>
        <begin position="4"/>
        <end position="208"/>
    </location>
</feature>